<protein>
    <submittedName>
        <fullName evidence="1">DUF1905 domain-containing protein</fullName>
    </submittedName>
</protein>
<dbReference type="InterPro" id="IPR037079">
    <property type="entry name" value="AF2212/PG0164-like_sf"/>
</dbReference>
<accession>A0ABX7YLF4</accession>
<proteinExistence type="predicted"/>
<reference evidence="1 2" key="1">
    <citation type="submission" date="2021-04" db="EMBL/GenBank/DDBJ databases">
        <title>Complete genome sequence of a novel Streptococcus species.</title>
        <authorList>
            <person name="Teng J.L.L."/>
        </authorList>
    </citation>
    <scope>NUCLEOTIDE SEQUENCE [LARGE SCALE GENOMIC DNA]</scope>
    <source>
        <strain evidence="1 2">HKU75</strain>
    </source>
</reference>
<dbReference type="InterPro" id="IPR015018">
    <property type="entry name" value="DUF1905"/>
</dbReference>
<organism evidence="1 2">
    <name type="scientific">Streptococcus oriscaviae</name>
    <dbReference type="NCBI Taxonomy" id="2781599"/>
    <lineage>
        <taxon>Bacteria</taxon>
        <taxon>Bacillati</taxon>
        <taxon>Bacillota</taxon>
        <taxon>Bacilli</taxon>
        <taxon>Lactobacillales</taxon>
        <taxon>Streptococcaceae</taxon>
        <taxon>Streptococcus</taxon>
    </lineage>
</organism>
<dbReference type="RefSeq" id="WP_212571616.1">
    <property type="nucleotide sequence ID" value="NZ_CP073084.1"/>
</dbReference>
<evidence type="ECO:0000313" key="1">
    <source>
        <dbReference type="EMBL" id="QUE54676.1"/>
    </source>
</evidence>
<keyword evidence="2" id="KW-1185">Reference proteome</keyword>
<dbReference type="EMBL" id="CP073084">
    <property type="protein sequence ID" value="QUE54676.1"/>
    <property type="molecule type" value="Genomic_DNA"/>
</dbReference>
<name>A0ABX7YLF4_9STRE</name>
<gene>
    <name evidence="1" type="ORF">INT76_01945</name>
</gene>
<dbReference type="Gene3D" id="2.40.30.100">
    <property type="entry name" value="AF2212/PG0164-like"/>
    <property type="match status" value="1"/>
</dbReference>
<evidence type="ECO:0000313" key="2">
    <source>
        <dbReference type="Proteomes" id="UP000677616"/>
    </source>
</evidence>
<dbReference type="Proteomes" id="UP000677616">
    <property type="component" value="Chromosome"/>
</dbReference>
<dbReference type="SUPFAM" id="SSF141694">
    <property type="entry name" value="AF2212/PG0164-like"/>
    <property type="match status" value="1"/>
</dbReference>
<sequence length="98" mass="10882">MSKVYKFDATIHPIPDKGGAYLIFPYDIRKEFGKGRVKVHATFDGHPYDGSIVNMGVKDEQGNICYIIGIQKAIRAKIGKDVGDEVRVTIEEVPADKT</sequence>
<dbReference type="Pfam" id="PF08922">
    <property type="entry name" value="DUF1905"/>
    <property type="match status" value="1"/>
</dbReference>